<accession>A0A5C6UVA8</accession>
<dbReference type="Gene3D" id="2.60.120.40">
    <property type="match status" value="1"/>
</dbReference>
<sequence length="210" mass="22468">MMLSFDSFEYDSGDVFASSANQQVFEIQTPGKYLLKAGCKINSHLGSSRLALRKNGVIIAEDEKSTSEGLAAPSRNISNLVSTVIYLDAGDQISVLHTSNLAATTLLANPHTFLIVESMETLAPEQETYSLNAATEYSFHGVYADVNVNVGGPVGSSGHGIIVYKTTGSGWGFAESYQVNGRGTNLLGLTMGNRVLLFQGMFKFNPAVQT</sequence>
<keyword evidence="2" id="KW-1185">Reference proteome</keyword>
<dbReference type="AlphaFoldDB" id="A0A5C6UVA8"/>
<dbReference type="InterPro" id="IPR008983">
    <property type="entry name" value="Tumour_necrosis_fac-like_dom"/>
</dbReference>
<dbReference type="SUPFAM" id="SSF49842">
    <property type="entry name" value="TNF-like"/>
    <property type="match status" value="1"/>
</dbReference>
<dbReference type="Proteomes" id="UP000321168">
    <property type="component" value="Unassembled WGS sequence"/>
</dbReference>
<gene>
    <name evidence="1" type="ORF">FRX97_11325</name>
</gene>
<name>A0A5C6UVA8_9FLAO</name>
<evidence type="ECO:0000313" key="1">
    <source>
        <dbReference type="EMBL" id="TXC76096.1"/>
    </source>
</evidence>
<protein>
    <recommendedName>
        <fullName evidence="3">C1q domain-containing protein</fullName>
    </recommendedName>
</protein>
<dbReference type="EMBL" id="VORB01000011">
    <property type="protein sequence ID" value="TXC76096.1"/>
    <property type="molecule type" value="Genomic_DNA"/>
</dbReference>
<proteinExistence type="predicted"/>
<evidence type="ECO:0000313" key="2">
    <source>
        <dbReference type="Proteomes" id="UP000321168"/>
    </source>
</evidence>
<reference evidence="1 2" key="1">
    <citation type="submission" date="2019-08" db="EMBL/GenBank/DDBJ databases">
        <title>Genome of Luteibaculum oceani JCM 18817.</title>
        <authorList>
            <person name="Bowman J.P."/>
        </authorList>
    </citation>
    <scope>NUCLEOTIDE SEQUENCE [LARGE SCALE GENOMIC DNA]</scope>
    <source>
        <strain evidence="1 2">JCM 18817</strain>
    </source>
</reference>
<comment type="caution">
    <text evidence="1">The sequence shown here is derived from an EMBL/GenBank/DDBJ whole genome shotgun (WGS) entry which is preliminary data.</text>
</comment>
<evidence type="ECO:0008006" key="3">
    <source>
        <dbReference type="Google" id="ProtNLM"/>
    </source>
</evidence>
<dbReference type="OrthoDB" id="1345111at2"/>
<organism evidence="1 2">
    <name type="scientific">Luteibaculum oceani</name>
    <dbReference type="NCBI Taxonomy" id="1294296"/>
    <lineage>
        <taxon>Bacteria</taxon>
        <taxon>Pseudomonadati</taxon>
        <taxon>Bacteroidota</taxon>
        <taxon>Flavobacteriia</taxon>
        <taxon>Flavobacteriales</taxon>
        <taxon>Luteibaculaceae</taxon>
        <taxon>Luteibaculum</taxon>
    </lineage>
</organism>
<dbReference type="RefSeq" id="WP_147015334.1">
    <property type="nucleotide sequence ID" value="NZ_VORB01000011.1"/>
</dbReference>